<feature type="non-terminal residue" evidence="2">
    <location>
        <position position="115"/>
    </location>
</feature>
<evidence type="ECO:0000313" key="3">
    <source>
        <dbReference type="Proteomes" id="UP000654075"/>
    </source>
</evidence>
<proteinExistence type="predicted"/>
<dbReference type="AlphaFoldDB" id="A0A813E8Z0"/>
<accession>A0A813E8Z0</accession>
<protein>
    <submittedName>
        <fullName evidence="2">Uncharacterized protein</fullName>
    </submittedName>
</protein>
<name>A0A813E8Z0_POLGL</name>
<sequence length="115" mass="12048">EHLDEPKPSLDSEGVRDTQFVPLRCSLDSSERFRHAPGSVGAPRSGGSRRPSGNHTAFPGAGGAASKVQRGMLSPRRCAAAEVGSITPPLSPTRRMEGVGRFNSTPLSPGRSVAE</sequence>
<reference evidence="2" key="1">
    <citation type="submission" date="2021-02" db="EMBL/GenBank/DDBJ databases">
        <authorList>
            <person name="Dougan E. K."/>
            <person name="Rhodes N."/>
            <person name="Thang M."/>
            <person name="Chan C."/>
        </authorList>
    </citation>
    <scope>NUCLEOTIDE SEQUENCE</scope>
</reference>
<evidence type="ECO:0000256" key="1">
    <source>
        <dbReference type="SAM" id="MobiDB-lite"/>
    </source>
</evidence>
<feature type="non-terminal residue" evidence="2">
    <location>
        <position position="1"/>
    </location>
</feature>
<keyword evidence="3" id="KW-1185">Reference proteome</keyword>
<comment type="caution">
    <text evidence="2">The sequence shown here is derived from an EMBL/GenBank/DDBJ whole genome shotgun (WGS) entry which is preliminary data.</text>
</comment>
<dbReference type="EMBL" id="CAJNNV010008874">
    <property type="protein sequence ID" value="CAE8596745.1"/>
    <property type="molecule type" value="Genomic_DNA"/>
</dbReference>
<evidence type="ECO:0000313" key="2">
    <source>
        <dbReference type="EMBL" id="CAE8596745.1"/>
    </source>
</evidence>
<feature type="region of interest" description="Disordered" evidence="1">
    <location>
        <begin position="30"/>
        <end position="115"/>
    </location>
</feature>
<gene>
    <name evidence="2" type="ORF">PGLA1383_LOCUS15204</name>
</gene>
<organism evidence="2 3">
    <name type="scientific">Polarella glacialis</name>
    <name type="common">Dinoflagellate</name>
    <dbReference type="NCBI Taxonomy" id="89957"/>
    <lineage>
        <taxon>Eukaryota</taxon>
        <taxon>Sar</taxon>
        <taxon>Alveolata</taxon>
        <taxon>Dinophyceae</taxon>
        <taxon>Suessiales</taxon>
        <taxon>Suessiaceae</taxon>
        <taxon>Polarella</taxon>
    </lineage>
</organism>
<dbReference type="Proteomes" id="UP000654075">
    <property type="component" value="Unassembled WGS sequence"/>
</dbReference>